<dbReference type="EC" id="2.7.1.16" evidence="7 8"/>
<evidence type="ECO:0000256" key="2">
    <source>
        <dbReference type="ARBA" id="ARBA00022741"/>
    </source>
</evidence>
<dbReference type="RefSeq" id="WP_244708567.1">
    <property type="nucleotide sequence ID" value="NZ_CP095073.1"/>
</dbReference>
<keyword evidence="2 7" id="KW-0547">Nucleotide-binding</keyword>
<dbReference type="SUPFAM" id="SSF53067">
    <property type="entry name" value="Actin-like ATPase domain"/>
    <property type="match status" value="2"/>
</dbReference>
<evidence type="ECO:0000259" key="11">
    <source>
        <dbReference type="Pfam" id="PF00370"/>
    </source>
</evidence>
<proteinExistence type="inferred from homology"/>
<dbReference type="Proteomes" id="UP000831787">
    <property type="component" value="Chromosome"/>
</dbReference>
<dbReference type="NCBIfam" id="NF003154">
    <property type="entry name" value="PRK04123.1"/>
    <property type="match status" value="1"/>
</dbReference>
<keyword evidence="5 7" id="KW-0054">Arabinose catabolism</keyword>
<keyword evidence="14" id="KW-1185">Reference proteome</keyword>
<gene>
    <name evidence="7" type="primary">araB</name>
    <name evidence="13" type="ORF">MUN89_14860</name>
</gene>
<evidence type="ECO:0000256" key="1">
    <source>
        <dbReference type="ARBA" id="ARBA00022679"/>
    </source>
</evidence>
<evidence type="ECO:0000313" key="14">
    <source>
        <dbReference type="Proteomes" id="UP000831787"/>
    </source>
</evidence>
<dbReference type="InterPro" id="IPR043129">
    <property type="entry name" value="ATPase_NBD"/>
</dbReference>
<evidence type="ECO:0000256" key="4">
    <source>
        <dbReference type="ARBA" id="ARBA00022840"/>
    </source>
</evidence>
<comment type="catalytic activity">
    <reaction evidence="7 9">
        <text>L-ribulose + ATP = L-ribulose 5-phosphate + ADP + H(+)</text>
        <dbReference type="Rhea" id="RHEA:22072"/>
        <dbReference type="ChEBI" id="CHEBI:15378"/>
        <dbReference type="ChEBI" id="CHEBI:16880"/>
        <dbReference type="ChEBI" id="CHEBI:30616"/>
        <dbReference type="ChEBI" id="CHEBI:58226"/>
        <dbReference type="ChEBI" id="CHEBI:456216"/>
        <dbReference type="EC" id="2.7.1.16"/>
    </reaction>
</comment>
<dbReference type="Pfam" id="PF02782">
    <property type="entry name" value="FGGY_C"/>
    <property type="match status" value="1"/>
</dbReference>
<evidence type="ECO:0000256" key="5">
    <source>
        <dbReference type="ARBA" id="ARBA00022935"/>
    </source>
</evidence>
<keyword evidence="6 7" id="KW-0119">Carbohydrate metabolism</keyword>
<sequence>MSGKYTIGVDYGTESGRAVLVSVIDGAEIADDVTPYRHGVIDEALPGSPILLEHEWALQHPFDYLEVLEKSIPALLNKTKVNPEEIIGIGIDFTACTMLPIDEDLVPLSFNEDWKDHPHSWVKLWKHHAAQDEANQLNAIAEKREEAFLPRYGGKISSEWMIAKIWQILNEAPEVFHAADRFVEATDWVVSQMTGRLLRNSCTAGYKSIWHKQEGYPDKDFFKSLDPGLEDVIETKLRGEVVSLGTKAGGLTPHMAEKFGLKPGTAVAVGNVDAHAAVPAMGVVSPGKMVMAMGTSICHMVLGTEEKPVEGMCGVVEDGIIPGLYGYEAGQSAVGDIFAWYIENSVPKSIHDEAKDLNLSIHQYLEQKAAAYLPGETGLLALDWWNGNRSVLVDTELSGLLIGATLQTKPEEIYRTLLEATAFGTRKIIDAFHLNDVPVEELYVCGGLPQKNKLLLQIYADVSNRKINIAASKQTPALGAAMFGAVAAGAASGGYDSIMEASEYMAKVEEEAIEPIPENVQVYEKLYQEYCKLHDYFGRENDVMKRLKLMRSQKDTNGKTKHRGKSYHAKHTAL</sequence>
<evidence type="ECO:0000259" key="12">
    <source>
        <dbReference type="Pfam" id="PF02782"/>
    </source>
</evidence>
<dbReference type="InterPro" id="IPR005929">
    <property type="entry name" value="Ribulokinase"/>
</dbReference>
<name>A0ABY4EFG5_9BACI</name>
<feature type="domain" description="Carbohydrate kinase FGGY C-terminal" evidence="12">
    <location>
        <begin position="290"/>
        <end position="488"/>
    </location>
</feature>
<comment type="pathway">
    <text evidence="7 9">Carbohydrate degradation; L-arabinose degradation via L-ribulose; D-xylulose 5-phosphate from L-arabinose (bacterial route): step 2/3.</text>
</comment>
<feature type="domain" description="Carbohydrate kinase FGGY N-terminal" evidence="11">
    <location>
        <begin position="5"/>
        <end position="277"/>
    </location>
</feature>
<feature type="region of interest" description="Disordered" evidence="10">
    <location>
        <begin position="551"/>
        <end position="574"/>
    </location>
</feature>
<organism evidence="13 14">
    <name type="scientific">Halobacillus salinarum</name>
    <dbReference type="NCBI Taxonomy" id="2932257"/>
    <lineage>
        <taxon>Bacteria</taxon>
        <taxon>Bacillati</taxon>
        <taxon>Bacillota</taxon>
        <taxon>Bacilli</taxon>
        <taxon>Bacillales</taxon>
        <taxon>Bacillaceae</taxon>
        <taxon>Halobacillus</taxon>
    </lineage>
</organism>
<dbReference type="Pfam" id="PF00370">
    <property type="entry name" value="FGGY_N"/>
    <property type="match status" value="1"/>
</dbReference>
<dbReference type="PANTHER" id="PTHR43435">
    <property type="entry name" value="RIBULOKINASE"/>
    <property type="match status" value="1"/>
</dbReference>
<dbReference type="EMBL" id="CP095073">
    <property type="protein sequence ID" value="UOQ43208.1"/>
    <property type="molecule type" value="Genomic_DNA"/>
</dbReference>
<evidence type="ECO:0000256" key="10">
    <source>
        <dbReference type="SAM" id="MobiDB-lite"/>
    </source>
</evidence>
<evidence type="ECO:0000256" key="7">
    <source>
        <dbReference type="HAMAP-Rule" id="MF_00520"/>
    </source>
</evidence>
<evidence type="ECO:0000256" key="9">
    <source>
        <dbReference type="RuleBase" id="RU003455"/>
    </source>
</evidence>
<dbReference type="Gene3D" id="3.30.420.40">
    <property type="match status" value="2"/>
</dbReference>
<dbReference type="InterPro" id="IPR018484">
    <property type="entry name" value="FGGY_N"/>
</dbReference>
<feature type="compositionally biased region" description="Basic residues" evidence="10">
    <location>
        <begin position="559"/>
        <end position="574"/>
    </location>
</feature>
<keyword evidence="4 7" id="KW-0067">ATP-binding</keyword>
<dbReference type="PIRSF" id="PIRSF000538">
    <property type="entry name" value="GlpK"/>
    <property type="match status" value="1"/>
</dbReference>
<dbReference type="InterPro" id="IPR018485">
    <property type="entry name" value="FGGY_C"/>
</dbReference>
<comment type="similarity">
    <text evidence="7 9">Belongs to the ribulokinase family.</text>
</comment>
<dbReference type="HAMAP" id="MF_00520">
    <property type="entry name" value="Ribulokinase"/>
    <property type="match status" value="1"/>
</dbReference>
<keyword evidence="1 7" id="KW-0808">Transferase</keyword>
<accession>A0ABY4EFG5</accession>
<dbReference type="NCBIfam" id="TIGR01234">
    <property type="entry name" value="L-ribulokinase"/>
    <property type="match status" value="1"/>
</dbReference>
<evidence type="ECO:0000256" key="6">
    <source>
        <dbReference type="ARBA" id="ARBA00023277"/>
    </source>
</evidence>
<evidence type="ECO:0000313" key="13">
    <source>
        <dbReference type="EMBL" id="UOQ43208.1"/>
    </source>
</evidence>
<dbReference type="GO" id="GO:0008741">
    <property type="term" value="F:ribulokinase activity"/>
    <property type="evidence" value="ECO:0007669"/>
    <property type="project" value="UniProtKB-EC"/>
</dbReference>
<evidence type="ECO:0000256" key="8">
    <source>
        <dbReference type="NCBIfam" id="TIGR01234"/>
    </source>
</evidence>
<evidence type="ECO:0000256" key="3">
    <source>
        <dbReference type="ARBA" id="ARBA00022777"/>
    </source>
</evidence>
<protein>
    <recommendedName>
        <fullName evidence="7 8">Ribulokinase</fullName>
        <ecNumber evidence="7 8">2.7.1.16</ecNumber>
    </recommendedName>
</protein>
<dbReference type="InterPro" id="IPR000577">
    <property type="entry name" value="Carb_kinase_FGGY"/>
</dbReference>
<keyword evidence="3 7" id="KW-0418">Kinase</keyword>
<dbReference type="CDD" id="cd07781">
    <property type="entry name" value="ASKHA_NBD_FGGY_L-RBK"/>
    <property type="match status" value="1"/>
</dbReference>
<comment type="catalytic activity">
    <reaction evidence="7">
        <text>D-ribulose + ATP = D-ribulose 5-phosphate + ADP + H(+)</text>
        <dbReference type="Rhea" id="RHEA:17601"/>
        <dbReference type="ChEBI" id="CHEBI:15378"/>
        <dbReference type="ChEBI" id="CHEBI:17173"/>
        <dbReference type="ChEBI" id="CHEBI:30616"/>
        <dbReference type="ChEBI" id="CHEBI:58121"/>
        <dbReference type="ChEBI" id="CHEBI:456216"/>
        <dbReference type="EC" id="2.7.1.16"/>
    </reaction>
</comment>
<reference evidence="13 14" key="1">
    <citation type="submission" date="2022-04" db="EMBL/GenBank/DDBJ databases">
        <title>Halobacillus sp. isolated from saltern.</title>
        <authorList>
            <person name="Won M."/>
            <person name="Lee C.-M."/>
            <person name="Woen H.-Y."/>
            <person name="Kwon S.-W."/>
        </authorList>
    </citation>
    <scope>NUCLEOTIDE SEQUENCE [LARGE SCALE GENOMIC DNA]</scope>
    <source>
        <strain evidence="13 14">SSBR10-3</strain>
    </source>
</reference>
<dbReference type="PANTHER" id="PTHR43435:SF4">
    <property type="entry name" value="FGGY CARBOHYDRATE KINASE DOMAIN-CONTAINING PROTEIN"/>
    <property type="match status" value="1"/>
</dbReference>